<sequence>MDRKPPIEGEEPLRRGGMKSRRSRSFSGLLGGYPGMSEGARARLGEAEDEEREESVEEEESEETEVETALAGVYEASEAANLAHYNQPPVS</sequence>
<dbReference type="EMBL" id="AVOT02095744">
    <property type="protein sequence ID" value="MBW0575175.1"/>
    <property type="molecule type" value="Genomic_DNA"/>
</dbReference>
<reference evidence="2" key="1">
    <citation type="submission" date="2021-03" db="EMBL/GenBank/DDBJ databases">
        <title>Draft genome sequence of rust myrtle Austropuccinia psidii MF-1, a brazilian biotype.</title>
        <authorList>
            <person name="Quecine M.C."/>
            <person name="Pachon D.M.R."/>
            <person name="Bonatelli M.L."/>
            <person name="Correr F.H."/>
            <person name="Franceschini L.M."/>
            <person name="Leite T.F."/>
            <person name="Margarido G.R.A."/>
            <person name="Almeida C.A."/>
            <person name="Ferrarezi J.A."/>
            <person name="Labate C.A."/>
        </authorList>
    </citation>
    <scope>NUCLEOTIDE SEQUENCE</scope>
    <source>
        <strain evidence="2">MF-1</strain>
    </source>
</reference>
<keyword evidence="3" id="KW-1185">Reference proteome</keyword>
<dbReference type="AlphaFoldDB" id="A0A9Q3K5B9"/>
<protein>
    <submittedName>
        <fullName evidence="2">Uncharacterized protein</fullName>
    </submittedName>
</protein>
<evidence type="ECO:0000313" key="2">
    <source>
        <dbReference type="EMBL" id="MBW0575175.1"/>
    </source>
</evidence>
<gene>
    <name evidence="2" type="ORF">O181_114890</name>
</gene>
<organism evidence="2 3">
    <name type="scientific">Austropuccinia psidii MF-1</name>
    <dbReference type="NCBI Taxonomy" id="1389203"/>
    <lineage>
        <taxon>Eukaryota</taxon>
        <taxon>Fungi</taxon>
        <taxon>Dikarya</taxon>
        <taxon>Basidiomycota</taxon>
        <taxon>Pucciniomycotina</taxon>
        <taxon>Pucciniomycetes</taxon>
        <taxon>Pucciniales</taxon>
        <taxon>Sphaerophragmiaceae</taxon>
        <taxon>Austropuccinia</taxon>
    </lineage>
</organism>
<comment type="caution">
    <text evidence="2">The sequence shown here is derived from an EMBL/GenBank/DDBJ whole genome shotgun (WGS) entry which is preliminary data.</text>
</comment>
<evidence type="ECO:0000256" key="1">
    <source>
        <dbReference type="SAM" id="MobiDB-lite"/>
    </source>
</evidence>
<evidence type="ECO:0000313" key="3">
    <source>
        <dbReference type="Proteomes" id="UP000765509"/>
    </source>
</evidence>
<accession>A0A9Q3K5B9</accession>
<dbReference type="Proteomes" id="UP000765509">
    <property type="component" value="Unassembled WGS sequence"/>
</dbReference>
<feature type="compositionally biased region" description="Basic and acidic residues" evidence="1">
    <location>
        <begin position="1"/>
        <end position="14"/>
    </location>
</feature>
<feature type="compositionally biased region" description="Acidic residues" evidence="1">
    <location>
        <begin position="47"/>
        <end position="66"/>
    </location>
</feature>
<name>A0A9Q3K5B9_9BASI</name>
<proteinExistence type="predicted"/>
<feature type="region of interest" description="Disordered" evidence="1">
    <location>
        <begin position="1"/>
        <end position="68"/>
    </location>
</feature>